<organism evidence="1 2">
    <name type="scientific">Phytopseudomonas seleniipraecipitans</name>
    <dbReference type="NCBI Taxonomy" id="640205"/>
    <lineage>
        <taxon>Bacteria</taxon>
        <taxon>Pseudomonadati</taxon>
        <taxon>Pseudomonadota</taxon>
        <taxon>Gammaproteobacteria</taxon>
        <taxon>Pseudomonadales</taxon>
        <taxon>Pseudomonadaceae</taxon>
        <taxon>Phytopseudomonas</taxon>
    </lineage>
</organism>
<accession>A0ABY5JCT8</accession>
<gene>
    <name evidence="1" type="ORF">D16iCDA_02035</name>
</gene>
<dbReference type="EMBL" id="CP076114">
    <property type="protein sequence ID" value="UUD64508.1"/>
    <property type="molecule type" value="Genomic_DNA"/>
</dbReference>
<keyword evidence="2" id="KW-1185">Reference proteome</keyword>
<dbReference type="RefSeq" id="WP_070883957.1">
    <property type="nucleotide sequence ID" value="NZ_CP076114.1"/>
</dbReference>
<sequence>MNTSSQHSASKPDYVVSAYPVEIAEGLLKTMPNALQCAVMETLSAISILSDLLETPLAAHTELLKHLAQTSSKLPAALPPHMQEVLQSALRDLHATRQVLEKAWLGRAAEADGFWFDGEAYIERNQ</sequence>
<name>A0ABY5JCT8_9GAMM</name>
<proteinExistence type="predicted"/>
<reference evidence="1" key="1">
    <citation type="submission" date="2021-05" db="EMBL/GenBank/DDBJ databases">
        <title>Complete genome sequence of Pseudomonas seleniipraecipitans strain D1-6.</title>
        <authorList>
            <person name="Lafi F."/>
            <person name="Eida A."/>
            <person name="Alam I."/>
            <person name="Hert H."/>
            <person name="Saad M."/>
        </authorList>
    </citation>
    <scope>NUCLEOTIDE SEQUENCE</scope>
    <source>
        <strain evidence="1">D1-6</strain>
    </source>
</reference>
<dbReference type="Proteomes" id="UP000887421">
    <property type="component" value="Chromosome"/>
</dbReference>
<evidence type="ECO:0000313" key="2">
    <source>
        <dbReference type="Proteomes" id="UP000887421"/>
    </source>
</evidence>
<protein>
    <submittedName>
        <fullName evidence="1">Uncharacterized protein</fullName>
    </submittedName>
</protein>
<evidence type="ECO:0000313" key="1">
    <source>
        <dbReference type="EMBL" id="UUD64508.1"/>
    </source>
</evidence>